<evidence type="ECO:0000313" key="2">
    <source>
        <dbReference type="Proteomes" id="UP000298179"/>
    </source>
</evidence>
<dbReference type="AlphaFoldDB" id="A0A4Y8RJM8"/>
<gene>
    <name evidence="1" type="ORF">E3C22_11095</name>
</gene>
<keyword evidence="2" id="KW-1185">Reference proteome</keyword>
<proteinExistence type="predicted"/>
<sequence length="115" mass="12810">MTTLPLSNLMHTLAEELRSLAVTAEEMHHLVCHEHLSRDSDYVRAVQRIDHTTQLLDNLSTFVAAIGEQTAEGWDVTIGPALNTVRLEELRRRLHTEASETFATGDDGGDLELFG</sequence>
<evidence type="ECO:0000313" key="1">
    <source>
        <dbReference type="EMBL" id="TFF22987.1"/>
    </source>
</evidence>
<dbReference type="Proteomes" id="UP000298179">
    <property type="component" value="Unassembled WGS sequence"/>
</dbReference>
<reference evidence="1 2" key="1">
    <citation type="submission" date="2019-03" db="EMBL/GenBank/DDBJ databases">
        <title>Jiella endophytica sp. nov., a novel endophytic bacterium isolated from root of Ficus microcarpa Linn. f.</title>
        <authorList>
            <person name="Tuo L."/>
        </authorList>
    </citation>
    <scope>NUCLEOTIDE SEQUENCE [LARGE SCALE GENOMIC DNA]</scope>
    <source>
        <strain evidence="1 2">CBS5Q-3</strain>
    </source>
</reference>
<name>A0A4Y8RJM8_9HYPH</name>
<dbReference type="EMBL" id="SOZD01000003">
    <property type="protein sequence ID" value="TFF22987.1"/>
    <property type="molecule type" value="Genomic_DNA"/>
</dbReference>
<dbReference type="RefSeq" id="WP_134762087.1">
    <property type="nucleotide sequence ID" value="NZ_SOZD01000003.1"/>
</dbReference>
<protein>
    <submittedName>
        <fullName evidence="1">Uncharacterized protein</fullName>
    </submittedName>
</protein>
<comment type="caution">
    <text evidence="1">The sequence shown here is derived from an EMBL/GenBank/DDBJ whole genome shotgun (WGS) entry which is preliminary data.</text>
</comment>
<accession>A0A4Y8RJM8</accession>
<organism evidence="1 2">
    <name type="scientific">Jiella endophytica</name>
    <dbReference type="NCBI Taxonomy" id="2558362"/>
    <lineage>
        <taxon>Bacteria</taxon>
        <taxon>Pseudomonadati</taxon>
        <taxon>Pseudomonadota</taxon>
        <taxon>Alphaproteobacteria</taxon>
        <taxon>Hyphomicrobiales</taxon>
        <taxon>Aurantimonadaceae</taxon>
        <taxon>Jiella</taxon>
    </lineage>
</organism>
<dbReference type="OrthoDB" id="7910127at2"/>